<dbReference type="Proteomes" id="UP001500604">
    <property type="component" value="Unassembled WGS sequence"/>
</dbReference>
<gene>
    <name evidence="2" type="ORF">GCM10023116_25420</name>
</gene>
<protein>
    <submittedName>
        <fullName evidence="2">Uncharacterized protein</fullName>
    </submittedName>
</protein>
<accession>A0ABP8V2M4</accession>
<dbReference type="RefSeq" id="WP_345196384.1">
    <property type="nucleotide sequence ID" value="NZ_BAABFL010000380.1"/>
</dbReference>
<organism evidence="2 3">
    <name type="scientific">Kistimonas scapharcae</name>
    <dbReference type="NCBI Taxonomy" id="1036133"/>
    <lineage>
        <taxon>Bacteria</taxon>
        <taxon>Pseudomonadati</taxon>
        <taxon>Pseudomonadota</taxon>
        <taxon>Gammaproteobacteria</taxon>
        <taxon>Oceanospirillales</taxon>
        <taxon>Endozoicomonadaceae</taxon>
        <taxon>Kistimonas</taxon>
    </lineage>
</organism>
<evidence type="ECO:0000313" key="2">
    <source>
        <dbReference type="EMBL" id="GAA4650259.1"/>
    </source>
</evidence>
<reference evidence="3" key="1">
    <citation type="journal article" date="2019" name="Int. J. Syst. Evol. Microbiol.">
        <title>The Global Catalogue of Microorganisms (GCM) 10K type strain sequencing project: providing services to taxonomists for standard genome sequencing and annotation.</title>
        <authorList>
            <consortium name="The Broad Institute Genomics Platform"/>
            <consortium name="The Broad Institute Genome Sequencing Center for Infectious Disease"/>
            <person name="Wu L."/>
            <person name="Ma J."/>
        </authorList>
    </citation>
    <scope>NUCLEOTIDE SEQUENCE [LARGE SCALE GENOMIC DNA]</scope>
    <source>
        <strain evidence="3">JCM 17805</strain>
    </source>
</reference>
<proteinExistence type="predicted"/>
<keyword evidence="3" id="KW-1185">Reference proteome</keyword>
<feature type="compositionally biased region" description="Basic residues" evidence="1">
    <location>
        <begin position="249"/>
        <end position="258"/>
    </location>
</feature>
<comment type="caution">
    <text evidence="2">The sequence shown here is derived from an EMBL/GenBank/DDBJ whole genome shotgun (WGS) entry which is preliminary data.</text>
</comment>
<evidence type="ECO:0000313" key="3">
    <source>
        <dbReference type="Proteomes" id="UP001500604"/>
    </source>
</evidence>
<sequence length="264" mass="30231">MIRHLSSSMLTLHLFNQQKTHTAVNSHTTRNQLKASKSYPSLTSPPVHQRTIDEFNRTHSIHLYFSDYFSLISDDTISDEEKDRAYNALIKAIINQYENAQTQKDLVPLAICARYYSVKIVTDITELNSLLESKTFIEYGLSNSQPHYLKAIYYLTVAIARDTQTDADDTLLDLWQKCVTLTLDTVISQQTPSSESLHNLGEIQALTTQVIADSEPKITQNAEWFTKLKKQSTSLEMITASANTEQKNRRTTRSRRTRRSCETF</sequence>
<dbReference type="EMBL" id="BAABFL010000380">
    <property type="protein sequence ID" value="GAA4650259.1"/>
    <property type="molecule type" value="Genomic_DNA"/>
</dbReference>
<feature type="region of interest" description="Disordered" evidence="1">
    <location>
        <begin position="21"/>
        <end position="47"/>
    </location>
</feature>
<name>A0ABP8V2M4_9GAMM</name>
<evidence type="ECO:0000256" key="1">
    <source>
        <dbReference type="SAM" id="MobiDB-lite"/>
    </source>
</evidence>
<feature type="compositionally biased region" description="Polar residues" evidence="1">
    <location>
        <begin position="21"/>
        <end position="46"/>
    </location>
</feature>
<feature type="region of interest" description="Disordered" evidence="1">
    <location>
        <begin position="242"/>
        <end position="264"/>
    </location>
</feature>